<evidence type="ECO:0000256" key="1">
    <source>
        <dbReference type="SAM" id="MobiDB-lite"/>
    </source>
</evidence>
<dbReference type="Proteomes" id="UP001356427">
    <property type="component" value="Unassembled WGS sequence"/>
</dbReference>
<evidence type="ECO:0000313" key="3">
    <source>
        <dbReference type="Proteomes" id="UP001356427"/>
    </source>
</evidence>
<dbReference type="AlphaFoldDB" id="A0AAN8QRR4"/>
<name>A0AAN8QRR4_9TELE</name>
<sequence length="165" mass="18074">MSFITGWRRSVKKNDKGDTMQAEEISADPNGSPTLLSVINSPELDSIHTDFKLQLPDNKDSLNSTEPLNTSQKSDLSVALEDCMAALDLFLRNDFEEALSRLRCSVMFLSSLSPCGFSAERRGRASSTSQLTPRDKETADRCTVSPGPTTAQLSLPCPSRLKNAF</sequence>
<reference evidence="2 3" key="1">
    <citation type="submission" date="2021-04" db="EMBL/GenBank/DDBJ databases">
        <authorList>
            <person name="De Guttry C."/>
            <person name="Zahm M."/>
            <person name="Klopp C."/>
            <person name="Cabau C."/>
            <person name="Louis A."/>
            <person name="Berthelot C."/>
            <person name="Parey E."/>
            <person name="Roest Crollius H."/>
            <person name="Montfort J."/>
            <person name="Robinson-Rechavi M."/>
            <person name="Bucao C."/>
            <person name="Bouchez O."/>
            <person name="Gislard M."/>
            <person name="Lluch J."/>
            <person name="Milhes M."/>
            <person name="Lampietro C."/>
            <person name="Lopez Roques C."/>
            <person name="Donnadieu C."/>
            <person name="Braasch I."/>
            <person name="Desvignes T."/>
            <person name="Postlethwait J."/>
            <person name="Bobe J."/>
            <person name="Wedekind C."/>
            <person name="Guiguen Y."/>
        </authorList>
    </citation>
    <scope>NUCLEOTIDE SEQUENCE [LARGE SCALE GENOMIC DNA]</scope>
    <source>
        <strain evidence="2">Cs_M1</strain>
        <tissue evidence="2">Blood</tissue>
    </source>
</reference>
<organism evidence="2 3">
    <name type="scientific">Coregonus suidteri</name>
    <dbReference type="NCBI Taxonomy" id="861788"/>
    <lineage>
        <taxon>Eukaryota</taxon>
        <taxon>Metazoa</taxon>
        <taxon>Chordata</taxon>
        <taxon>Craniata</taxon>
        <taxon>Vertebrata</taxon>
        <taxon>Euteleostomi</taxon>
        <taxon>Actinopterygii</taxon>
        <taxon>Neopterygii</taxon>
        <taxon>Teleostei</taxon>
        <taxon>Protacanthopterygii</taxon>
        <taxon>Salmoniformes</taxon>
        <taxon>Salmonidae</taxon>
        <taxon>Coregoninae</taxon>
        <taxon>Coregonus</taxon>
    </lineage>
</organism>
<evidence type="ECO:0000313" key="2">
    <source>
        <dbReference type="EMBL" id="KAK6308991.1"/>
    </source>
</evidence>
<proteinExistence type="predicted"/>
<accession>A0AAN8QRR4</accession>
<dbReference type="EMBL" id="JAGTTL010000018">
    <property type="protein sequence ID" value="KAK6308991.1"/>
    <property type="molecule type" value="Genomic_DNA"/>
</dbReference>
<keyword evidence="3" id="KW-1185">Reference proteome</keyword>
<feature type="region of interest" description="Disordered" evidence="1">
    <location>
        <begin position="118"/>
        <end position="150"/>
    </location>
</feature>
<feature type="region of interest" description="Disordered" evidence="1">
    <location>
        <begin position="1"/>
        <end position="36"/>
    </location>
</feature>
<protein>
    <submittedName>
        <fullName evidence="2">Uncharacterized protein</fullName>
    </submittedName>
</protein>
<comment type="caution">
    <text evidence="2">The sequence shown here is derived from an EMBL/GenBank/DDBJ whole genome shotgun (WGS) entry which is preliminary data.</text>
</comment>
<gene>
    <name evidence="2" type="ORF">J4Q44_G00204540</name>
</gene>